<dbReference type="EMBL" id="JBJUIK010000006">
    <property type="protein sequence ID" value="KAL3524611.1"/>
    <property type="molecule type" value="Genomic_DNA"/>
</dbReference>
<proteinExistence type="predicted"/>
<dbReference type="PANTHER" id="PTHR35046">
    <property type="entry name" value="ZINC KNUCKLE (CCHC-TYPE) FAMILY PROTEIN"/>
    <property type="match status" value="1"/>
</dbReference>
<dbReference type="InterPro" id="IPR001584">
    <property type="entry name" value="Integrase_cat-core"/>
</dbReference>
<accession>A0ABD2ZYR7</accession>
<dbReference type="PROSITE" id="PS50994">
    <property type="entry name" value="INTEGRASE"/>
    <property type="match status" value="1"/>
</dbReference>
<name>A0ABD2ZYR7_9GENT</name>
<feature type="domain" description="Integrase catalytic" evidence="1">
    <location>
        <begin position="1"/>
        <end position="116"/>
    </location>
</feature>
<dbReference type="Proteomes" id="UP001630127">
    <property type="component" value="Unassembled WGS sequence"/>
</dbReference>
<evidence type="ECO:0000313" key="2">
    <source>
        <dbReference type="EMBL" id="KAL3524611.1"/>
    </source>
</evidence>
<sequence length="116" mass="13406">MDFVIGLPRTLKGRDLIFVVVDRFSNMAHFIPCNKTDDVVHVAKLFFKEVVRLHRLPKTMVSHRDVKFFSHFWHVFYCKLGTNLLFSTACHSQTDGQTEVVNRTLGTLLRAALKKT</sequence>
<dbReference type="AlphaFoldDB" id="A0ABD2ZYR7"/>
<protein>
    <recommendedName>
        <fullName evidence="1">Integrase catalytic domain-containing protein</fullName>
    </recommendedName>
</protein>
<keyword evidence="3" id="KW-1185">Reference proteome</keyword>
<dbReference type="InterPro" id="IPR012337">
    <property type="entry name" value="RNaseH-like_sf"/>
</dbReference>
<reference evidence="2 3" key="1">
    <citation type="submission" date="2024-11" db="EMBL/GenBank/DDBJ databases">
        <title>A near-complete genome assembly of Cinchona calisaya.</title>
        <authorList>
            <person name="Lian D.C."/>
            <person name="Zhao X.W."/>
            <person name="Wei L."/>
        </authorList>
    </citation>
    <scope>NUCLEOTIDE SEQUENCE [LARGE SCALE GENOMIC DNA]</scope>
    <source>
        <tissue evidence="2">Nenye</tissue>
    </source>
</reference>
<organism evidence="2 3">
    <name type="scientific">Cinchona calisaya</name>
    <dbReference type="NCBI Taxonomy" id="153742"/>
    <lineage>
        <taxon>Eukaryota</taxon>
        <taxon>Viridiplantae</taxon>
        <taxon>Streptophyta</taxon>
        <taxon>Embryophyta</taxon>
        <taxon>Tracheophyta</taxon>
        <taxon>Spermatophyta</taxon>
        <taxon>Magnoliopsida</taxon>
        <taxon>eudicotyledons</taxon>
        <taxon>Gunneridae</taxon>
        <taxon>Pentapetalae</taxon>
        <taxon>asterids</taxon>
        <taxon>lamiids</taxon>
        <taxon>Gentianales</taxon>
        <taxon>Rubiaceae</taxon>
        <taxon>Cinchonoideae</taxon>
        <taxon>Cinchoneae</taxon>
        <taxon>Cinchona</taxon>
    </lineage>
</organism>
<dbReference type="InterPro" id="IPR036397">
    <property type="entry name" value="RNaseH_sf"/>
</dbReference>
<dbReference type="SUPFAM" id="SSF53098">
    <property type="entry name" value="Ribonuclease H-like"/>
    <property type="match status" value="1"/>
</dbReference>
<dbReference type="Gene3D" id="3.30.420.10">
    <property type="entry name" value="Ribonuclease H-like superfamily/Ribonuclease H"/>
    <property type="match status" value="1"/>
</dbReference>
<evidence type="ECO:0000313" key="3">
    <source>
        <dbReference type="Proteomes" id="UP001630127"/>
    </source>
</evidence>
<evidence type="ECO:0000259" key="1">
    <source>
        <dbReference type="PROSITE" id="PS50994"/>
    </source>
</evidence>
<gene>
    <name evidence="2" type="ORF">ACH5RR_012983</name>
</gene>
<dbReference type="PANTHER" id="PTHR35046:SF9">
    <property type="entry name" value="RNA-DIRECTED DNA POLYMERASE"/>
    <property type="match status" value="1"/>
</dbReference>
<comment type="caution">
    <text evidence="2">The sequence shown here is derived from an EMBL/GenBank/DDBJ whole genome shotgun (WGS) entry which is preliminary data.</text>
</comment>